<accession>A0AAD5R9T3</accession>
<dbReference type="EMBL" id="JAHQIW010007135">
    <property type="protein sequence ID" value="KAJ1372388.1"/>
    <property type="molecule type" value="Genomic_DNA"/>
</dbReference>
<dbReference type="AlphaFoldDB" id="A0AAD5R9T3"/>
<comment type="caution">
    <text evidence="1">The sequence shown here is derived from an EMBL/GenBank/DDBJ whole genome shotgun (WGS) entry which is preliminary data.</text>
</comment>
<evidence type="ECO:0000313" key="1">
    <source>
        <dbReference type="EMBL" id="KAJ1372388.1"/>
    </source>
</evidence>
<gene>
    <name evidence="1" type="ORF">KIN20_034534</name>
</gene>
<proteinExistence type="predicted"/>
<organism evidence="1 2">
    <name type="scientific">Parelaphostrongylus tenuis</name>
    <name type="common">Meningeal worm</name>
    <dbReference type="NCBI Taxonomy" id="148309"/>
    <lineage>
        <taxon>Eukaryota</taxon>
        <taxon>Metazoa</taxon>
        <taxon>Ecdysozoa</taxon>
        <taxon>Nematoda</taxon>
        <taxon>Chromadorea</taxon>
        <taxon>Rhabditida</taxon>
        <taxon>Rhabditina</taxon>
        <taxon>Rhabditomorpha</taxon>
        <taxon>Strongyloidea</taxon>
        <taxon>Metastrongylidae</taxon>
        <taxon>Parelaphostrongylus</taxon>
    </lineage>
</organism>
<protein>
    <submittedName>
        <fullName evidence="1">Uncharacterized protein</fullName>
    </submittedName>
</protein>
<dbReference type="Proteomes" id="UP001196413">
    <property type="component" value="Unassembled WGS sequence"/>
</dbReference>
<keyword evidence="2" id="KW-1185">Reference proteome</keyword>
<sequence length="77" mass="8511">MSFKNVNCTSRPSSPTRLLYNNSCLIPPPLLNLSIISVVSRLLKNVPLPFRLLDTCLFSIPIGPYVNKGDLAAVLKR</sequence>
<reference evidence="1" key="1">
    <citation type="submission" date="2021-06" db="EMBL/GenBank/DDBJ databases">
        <title>Parelaphostrongylus tenuis whole genome reference sequence.</title>
        <authorList>
            <person name="Garwood T.J."/>
            <person name="Larsen P.A."/>
            <person name="Fountain-Jones N.M."/>
            <person name="Garbe J.R."/>
            <person name="Macchietto M.G."/>
            <person name="Kania S.A."/>
            <person name="Gerhold R.W."/>
            <person name="Richards J.E."/>
            <person name="Wolf T.M."/>
        </authorList>
    </citation>
    <scope>NUCLEOTIDE SEQUENCE</scope>
    <source>
        <strain evidence="1">MNPRO001-30</strain>
        <tissue evidence="1">Meninges</tissue>
    </source>
</reference>
<evidence type="ECO:0000313" key="2">
    <source>
        <dbReference type="Proteomes" id="UP001196413"/>
    </source>
</evidence>
<name>A0AAD5R9T3_PARTN</name>